<dbReference type="SUPFAM" id="SSF52777">
    <property type="entry name" value="CoA-dependent acyltransferases"/>
    <property type="match status" value="2"/>
</dbReference>
<dbReference type="InterPro" id="IPR029058">
    <property type="entry name" value="AB_hydrolase_fold"/>
</dbReference>
<comment type="cofactor">
    <cofactor evidence="1">
        <name>pantetheine 4'-phosphate</name>
        <dbReference type="ChEBI" id="CHEBI:47942"/>
    </cofactor>
</comment>
<evidence type="ECO:0000313" key="8">
    <source>
        <dbReference type="EMBL" id="NEW55240.1"/>
    </source>
</evidence>
<dbReference type="Gene3D" id="3.40.50.12780">
    <property type="entry name" value="N-terminal domain of ligase-like"/>
    <property type="match status" value="1"/>
</dbReference>
<dbReference type="PANTHER" id="PTHR45527:SF10">
    <property type="entry name" value="PYOCHELIN SYNTHASE PCHF"/>
    <property type="match status" value="1"/>
</dbReference>
<evidence type="ECO:0000256" key="3">
    <source>
        <dbReference type="ARBA" id="ARBA00007380"/>
    </source>
</evidence>
<evidence type="ECO:0000256" key="2">
    <source>
        <dbReference type="ARBA" id="ARBA00005102"/>
    </source>
</evidence>
<dbReference type="PANTHER" id="PTHR45527">
    <property type="entry name" value="NONRIBOSOMAL PEPTIDE SYNTHETASE"/>
    <property type="match status" value="1"/>
</dbReference>
<evidence type="ECO:0000256" key="4">
    <source>
        <dbReference type="ARBA" id="ARBA00016743"/>
    </source>
</evidence>
<comment type="caution">
    <text evidence="8">The sequence shown here is derived from an EMBL/GenBank/DDBJ whole genome shotgun (WGS) entry which is preliminary data.</text>
</comment>
<dbReference type="Pfam" id="PF00501">
    <property type="entry name" value="AMP-binding"/>
    <property type="match status" value="1"/>
</dbReference>
<dbReference type="Gene3D" id="3.30.559.10">
    <property type="entry name" value="Chloramphenicol acetyltransferase-like domain"/>
    <property type="match status" value="1"/>
</dbReference>
<evidence type="ECO:0000256" key="6">
    <source>
        <dbReference type="ARBA" id="ARBA00033440"/>
    </source>
</evidence>
<sequence>MNPADLLGQLRADGVQLWIDGGDLRFTAPRGVFDAQRKAALVAVKAEVKAILAAETAVLRDPGGRYERFPLTDVQASYLVGRTNAFRWGGVGCHGYAEFEVDPARARPAAEQFHAAWHKVVERHDMLRCVVHPDGYQSIQRELDSGLTVHTRGTAEDIATLRRDVAHTLAHRTYTPGTGPMYDLVVTIGPVDTVVHLSIDLLIADFVSIAIVMSDFERCLLEPATELEPIGFGFRDYVLNLTRGAHSPAETARRQADLEYWTNRLDELPPPVALPLLAEQRSAAPSFTRRSARLNAGQWASFTARAAERGITPTAALLCAFGRVLGRYGDRDHFLLTLTTMGRVPFVPEVDRIVGDFTGTSVLDVDVRGTEPFATTARRLGVRLFEDMDHARVSGVDIVRMLARRDDERGQMSPVVFTSTLGAREQHEPALLVPRRDHGLSQTPQVLLDCQVGEINGAVEVNWDSRDHAIAPEVLDLAFADFTRVVTELCAEAGAWERTALPVTALPPTEVRTPAAPRLLHSDILRHAVQTPDAIALRRADETYTFAQLAGAAHTVAQTLRAAGVAPGDQVGVRLAAGPPQIAAILGVLMASAAYVPLDWRWPAARVEQISHQCDLAALIAPDDDIDRLLAEPRTWRPVSSIAAAVSRPHDPAYVIFTSGSTGRPKGVVMSHAAVTNTLDDINSRLNITAGDRVLAVSQHTFDLSVYNIFGVLGAGGCLVHPAGDQRADPEAWHRAIVDHQVTIWNSVPAQLQLLLDYAGPGGLASLRRVLLSGDWIPVQQPRQTAAAAPNAAILALGGATEAAIWSICHPVDPELTYQRSVPYGTAMTNQSVRVLTHRGEQAAPWQIGEIHIGGVGLSDGYLGDADRTAAAFVTHPRTGERLYRTGDYGRTLPGGVIELLGRRDTQVKIRGHRIELAEIDEACVELDGVRAAVTCVVGDRHTPSLAAAVVAEAADGDELSRRHEQTAATVEAARLAHEHSIAGLDTAALQQFIGAARTTALNSMCAALGTVLDSGARIDGEELAHRLAVTPSNRRLLRHWIDVLRDDERVVAHDDRIELTARHDLRDCVAEWAQVRELGRAIDYGDELLVYVGRCIDALPQLLCGDVDPLALLFPHGSTDTATAAYRDNLISRYANAVVVATVVAHADAQPPGRPLRILEVGAGVGGTSAELIPALAGHDVRYTFSDVSRFFLTEAAQNFAAYEFVDYALFDLNAPAATQGFAPGSFDLVLCANVLHNAVNIDDSLAALHRLLAPGGALAFIDSTATNHALMISMEFKEGLDGFTDARAGGHSAFLSHPQWGAALERSPFGAVSSFPPAGHPLAQLGQHVFWCPSGSTAQTVYPDEVIAGLERKLPSYQVPPRVSVLPALPLTANGKLDRRALGEEFAQLVAAARDRPEVAATTGELEPMQARIAEIWAAVLGLPGSAGLTPSSDFFALGGDSLLLAQCIGRIRQEIPEAGQLAWDDLLRAMVSDPTLAAAAGAVRGTTNPDSTHTAPAAESPLVCLDAGDTGPGQSVAVLVHDGSGGLAPYQRLIDALRAGESGDMRLYGLRRTVADGYADIAPEELFETLAVRYAAAIVDLQPDRVHLVGYCMGGLVATEIAKILEESGISTAPVTVVSSYRVPLDIDDDDVLDYCFGQIMGAGPDALGLPADDEAFATAFTHARQRHPEAIPAGALRQVADPELAAGLARTTRPQRMRSLAASGALGTAWTEQSLTDLRAIFVHSLRAVVRGARDPFLGDVHFLRQRGDIHFLPTLKDDMTAFWREYTLGTLTVTDIDGNHFDCLDGDNAATVAALLRRSWQQIPEVVS</sequence>
<accession>A0ABX0CF99</accession>
<organism evidence="8 9">
    <name type="scientific">Nocardia cyriacigeorgica</name>
    <dbReference type="NCBI Taxonomy" id="135487"/>
    <lineage>
        <taxon>Bacteria</taxon>
        <taxon>Bacillati</taxon>
        <taxon>Actinomycetota</taxon>
        <taxon>Actinomycetes</taxon>
        <taxon>Mycobacteriales</taxon>
        <taxon>Nocardiaceae</taxon>
        <taxon>Nocardia</taxon>
    </lineage>
</organism>
<dbReference type="InterPro" id="IPR042099">
    <property type="entry name" value="ANL_N_sf"/>
</dbReference>
<dbReference type="Pfam" id="PF00668">
    <property type="entry name" value="Condensation"/>
    <property type="match status" value="1"/>
</dbReference>
<dbReference type="InterPro" id="IPR029063">
    <property type="entry name" value="SAM-dependent_MTases_sf"/>
</dbReference>
<dbReference type="InterPro" id="IPR045851">
    <property type="entry name" value="AMP-bd_C_sf"/>
</dbReference>
<comment type="pathway">
    <text evidence="2">Siderophore biosynthesis; mycobactin biosynthesis.</text>
</comment>
<dbReference type="InterPro" id="IPR044894">
    <property type="entry name" value="TubC_N_sf"/>
</dbReference>
<reference evidence="8 9" key="1">
    <citation type="submission" date="2020-01" db="EMBL/GenBank/DDBJ databases">
        <title>Genetics and antimicrobial susceptibilities of Nocardia species isolated from the soil; a comparison with species isolated from humans.</title>
        <authorList>
            <person name="Carrasco G."/>
            <person name="Monzon S."/>
            <person name="Sansegundo M."/>
            <person name="Garcia E."/>
            <person name="Garrido N."/>
            <person name="Medina M.J."/>
            <person name="Villalon P."/>
            <person name="Ramirez-Arocha A.C."/>
            <person name="Jimenez P."/>
            <person name="Cuesta I."/>
            <person name="Valdezate S."/>
        </authorList>
    </citation>
    <scope>NUCLEOTIDE SEQUENCE [LARGE SCALE GENOMIC DNA]</scope>
    <source>
        <strain evidence="8 9">CNM20110649</strain>
    </source>
</reference>
<dbReference type="SUPFAM" id="SSF47336">
    <property type="entry name" value="ACP-like"/>
    <property type="match status" value="1"/>
</dbReference>
<dbReference type="PROSITE" id="PS00455">
    <property type="entry name" value="AMP_BINDING"/>
    <property type="match status" value="1"/>
</dbReference>
<dbReference type="SUPFAM" id="SSF56801">
    <property type="entry name" value="Acetyl-CoA synthetase-like"/>
    <property type="match status" value="1"/>
</dbReference>
<dbReference type="CDD" id="cd19535">
    <property type="entry name" value="Cyc_NRPS"/>
    <property type="match status" value="1"/>
</dbReference>
<evidence type="ECO:0000259" key="7">
    <source>
        <dbReference type="PROSITE" id="PS50075"/>
    </source>
</evidence>
<keyword evidence="5" id="KW-0436">Ligase</keyword>
<gene>
    <name evidence="8" type="ORF">GV794_06145</name>
</gene>
<dbReference type="InterPro" id="IPR057737">
    <property type="entry name" value="Condensation_MtbB-like"/>
</dbReference>
<dbReference type="RefSeq" id="WP_163955688.1">
    <property type="nucleotide sequence ID" value="NZ_JAAGUX010000007.1"/>
</dbReference>
<dbReference type="Pfam" id="PF00975">
    <property type="entry name" value="Thioesterase"/>
    <property type="match status" value="1"/>
</dbReference>
<protein>
    <recommendedName>
        <fullName evidence="4">Phenyloxazoline synthase MbtB</fullName>
    </recommendedName>
    <alternativeName>
        <fullName evidence="6">Mycobactin synthetase protein B</fullName>
    </alternativeName>
</protein>
<dbReference type="InterPro" id="IPR001242">
    <property type="entry name" value="Condensation_dom"/>
</dbReference>
<dbReference type="Gene3D" id="3.30.559.30">
    <property type="entry name" value="Nonribosomal peptide synthetase, condensation domain"/>
    <property type="match status" value="1"/>
</dbReference>
<dbReference type="InterPro" id="IPR020845">
    <property type="entry name" value="AMP-binding_CS"/>
</dbReference>
<dbReference type="Pfam" id="PF00550">
    <property type="entry name" value="PP-binding"/>
    <property type="match status" value="1"/>
</dbReference>
<dbReference type="Pfam" id="PF08242">
    <property type="entry name" value="Methyltransf_12"/>
    <property type="match status" value="1"/>
</dbReference>
<dbReference type="Proteomes" id="UP000470876">
    <property type="component" value="Unassembled WGS sequence"/>
</dbReference>
<dbReference type="Gene3D" id="3.40.50.150">
    <property type="entry name" value="Vaccinia Virus protein VP39"/>
    <property type="match status" value="1"/>
</dbReference>
<evidence type="ECO:0000256" key="1">
    <source>
        <dbReference type="ARBA" id="ARBA00001957"/>
    </source>
</evidence>
<dbReference type="InterPro" id="IPR009081">
    <property type="entry name" value="PP-bd_ACP"/>
</dbReference>
<evidence type="ECO:0000256" key="5">
    <source>
        <dbReference type="ARBA" id="ARBA00022598"/>
    </source>
</evidence>
<dbReference type="Gene3D" id="1.10.1200.10">
    <property type="entry name" value="ACP-like"/>
    <property type="match status" value="1"/>
</dbReference>
<dbReference type="SUPFAM" id="SSF53474">
    <property type="entry name" value="alpha/beta-Hydrolases"/>
    <property type="match status" value="1"/>
</dbReference>
<dbReference type="InterPro" id="IPR023213">
    <property type="entry name" value="CAT-like_dom_sf"/>
</dbReference>
<dbReference type="InterPro" id="IPR001031">
    <property type="entry name" value="Thioesterase"/>
</dbReference>
<proteinExistence type="inferred from homology"/>
<dbReference type="Gene3D" id="3.30.300.30">
    <property type="match status" value="2"/>
</dbReference>
<evidence type="ECO:0000313" key="9">
    <source>
        <dbReference type="Proteomes" id="UP000470876"/>
    </source>
</evidence>
<dbReference type="InterPro" id="IPR036736">
    <property type="entry name" value="ACP-like_sf"/>
</dbReference>
<dbReference type="PROSITE" id="PS50075">
    <property type="entry name" value="CARRIER"/>
    <property type="match status" value="1"/>
</dbReference>
<comment type="similarity">
    <text evidence="3">Belongs to the ATP-dependent AMP-binding enzyme family. MbtB subfamily.</text>
</comment>
<dbReference type="Gene3D" id="1.10.10.1830">
    <property type="entry name" value="Non-ribosomal peptide synthase, adenylation domain"/>
    <property type="match status" value="1"/>
</dbReference>
<dbReference type="InterPro" id="IPR041464">
    <property type="entry name" value="TubC_N"/>
</dbReference>
<keyword evidence="9" id="KW-1185">Reference proteome</keyword>
<dbReference type="Pfam" id="PF18563">
    <property type="entry name" value="TubC_N"/>
    <property type="match status" value="1"/>
</dbReference>
<dbReference type="InterPro" id="IPR013217">
    <property type="entry name" value="Methyltransf_12"/>
</dbReference>
<dbReference type="SUPFAM" id="SSF53335">
    <property type="entry name" value="S-adenosyl-L-methionine-dependent methyltransferases"/>
    <property type="match status" value="1"/>
</dbReference>
<dbReference type="InterPro" id="IPR010071">
    <property type="entry name" value="AA_adenyl_dom"/>
</dbReference>
<name>A0ABX0CF99_9NOCA</name>
<dbReference type="EMBL" id="JAAGUX010000007">
    <property type="protein sequence ID" value="NEW55240.1"/>
    <property type="molecule type" value="Genomic_DNA"/>
</dbReference>
<feature type="domain" description="Carrier" evidence="7">
    <location>
        <begin position="1409"/>
        <end position="1490"/>
    </location>
</feature>
<dbReference type="NCBIfam" id="TIGR01733">
    <property type="entry name" value="AA-adenyl-dom"/>
    <property type="match status" value="1"/>
</dbReference>
<dbReference type="InterPro" id="IPR000873">
    <property type="entry name" value="AMP-dep_synth/lig_dom"/>
</dbReference>
<dbReference type="Gene3D" id="3.40.50.1820">
    <property type="entry name" value="alpha/beta hydrolase"/>
    <property type="match status" value="1"/>
</dbReference>
<dbReference type="CDD" id="cd02440">
    <property type="entry name" value="AdoMet_MTases"/>
    <property type="match status" value="1"/>
</dbReference>